<dbReference type="InterPro" id="IPR049900">
    <property type="entry name" value="PKS_mFAS_DH"/>
</dbReference>
<dbReference type="CDD" id="cd05195">
    <property type="entry name" value="enoyl_red"/>
    <property type="match status" value="1"/>
</dbReference>
<evidence type="ECO:0000256" key="1">
    <source>
        <dbReference type="ARBA" id="ARBA00022450"/>
    </source>
</evidence>
<dbReference type="SUPFAM" id="SSF47336">
    <property type="entry name" value="ACP-like"/>
    <property type="match status" value="1"/>
</dbReference>
<dbReference type="InterPro" id="IPR020841">
    <property type="entry name" value="PKS_Beta-ketoAc_synthase_dom"/>
</dbReference>
<dbReference type="PROSITE" id="PS52019">
    <property type="entry name" value="PKS_MFAS_DH"/>
    <property type="match status" value="1"/>
</dbReference>
<dbReference type="Gene3D" id="1.10.1200.10">
    <property type="entry name" value="ACP-like"/>
    <property type="match status" value="1"/>
</dbReference>
<keyword evidence="11" id="KW-1185">Reference proteome</keyword>
<dbReference type="SMART" id="SM00822">
    <property type="entry name" value="PKS_KR"/>
    <property type="match status" value="1"/>
</dbReference>
<feature type="region of interest" description="N-terminal hotdog fold" evidence="6">
    <location>
        <begin position="824"/>
        <end position="957"/>
    </location>
</feature>
<dbReference type="SUPFAM" id="SSF55048">
    <property type="entry name" value="Probable ACP-binding domain of malonyl-CoA ACP transacylase"/>
    <property type="match status" value="1"/>
</dbReference>
<dbReference type="SMART" id="SM00825">
    <property type="entry name" value="PKS_KS"/>
    <property type="match status" value="1"/>
</dbReference>
<reference evidence="10 11" key="1">
    <citation type="submission" date="2023-01" db="EMBL/GenBank/DDBJ databases">
        <title>Analysis of 21 Apiospora genomes using comparative genomics revels a genus with tremendous synthesis potential of carbohydrate active enzymes and secondary metabolites.</title>
        <authorList>
            <person name="Sorensen T."/>
        </authorList>
    </citation>
    <scope>NUCLEOTIDE SEQUENCE [LARGE SCALE GENOMIC DNA]</scope>
    <source>
        <strain evidence="10 11">CBS 20057</strain>
    </source>
</reference>
<keyword evidence="5" id="KW-0511">Multifunctional enzyme</keyword>
<feature type="domain" description="Ketosynthase family 3 (KS3)" evidence="8">
    <location>
        <begin position="9"/>
        <end position="321"/>
    </location>
</feature>
<dbReference type="InterPro" id="IPR049551">
    <property type="entry name" value="PKS_DH_C"/>
</dbReference>
<dbReference type="PROSITE" id="PS52004">
    <property type="entry name" value="KS3_2"/>
    <property type="match status" value="1"/>
</dbReference>
<dbReference type="InterPro" id="IPR014030">
    <property type="entry name" value="Ketoacyl_synth_N"/>
</dbReference>
<dbReference type="Gene3D" id="3.90.180.10">
    <property type="entry name" value="Medium-chain alcohol dehydrogenases, catalytic domain"/>
    <property type="match status" value="1"/>
</dbReference>
<keyword evidence="2" id="KW-0597">Phosphoprotein</keyword>
<dbReference type="Gene3D" id="3.40.366.10">
    <property type="entry name" value="Malonyl-Coenzyme A Acyl Carrier Protein, domain 2"/>
    <property type="match status" value="1"/>
</dbReference>
<dbReference type="InterPro" id="IPR016039">
    <property type="entry name" value="Thiolase-like"/>
</dbReference>
<dbReference type="CDD" id="cd00833">
    <property type="entry name" value="PKS"/>
    <property type="match status" value="1"/>
</dbReference>
<dbReference type="InterPro" id="IPR036291">
    <property type="entry name" value="NAD(P)-bd_dom_sf"/>
</dbReference>
<evidence type="ECO:0000256" key="6">
    <source>
        <dbReference type="PROSITE-ProRule" id="PRU01363"/>
    </source>
</evidence>
<evidence type="ECO:0000259" key="7">
    <source>
        <dbReference type="PROSITE" id="PS50075"/>
    </source>
</evidence>
<accession>A0ABR1RZ51</accession>
<dbReference type="SUPFAM" id="SSF53901">
    <property type="entry name" value="Thiolase-like"/>
    <property type="match status" value="2"/>
</dbReference>
<dbReference type="InterPro" id="IPR020806">
    <property type="entry name" value="PKS_PP-bd"/>
</dbReference>
<evidence type="ECO:0000259" key="8">
    <source>
        <dbReference type="PROSITE" id="PS52004"/>
    </source>
</evidence>
<dbReference type="PANTHER" id="PTHR43775">
    <property type="entry name" value="FATTY ACID SYNTHASE"/>
    <property type="match status" value="1"/>
</dbReference>
<dbReference type="InterPro" id="IPR042104">
    <property type="entry name" value="PKS_dehydratase_sf"/>
</dbReference>
<dbReference type="SMART" id="SM00829">
    <property type="entry name" value="PKS_ER"/>
    <property type="match status" value="1"/>
</dbReference>
<dbReference type="PANTHER" id="PTHR43775:SF29">
    <property type="entry name" value="ASPERFURANONE POLYKETIDE SYNTHASE AFOG-RELATED"/>
    <property type="match status" value="1"/>
</dbReference>
<feature type="active site" description="Proton acceptor; for dehydratase activity" evidence="6">
    <location>
        <position position="856"/>
    </location>
</feature>
<comment type="caution">
    <text evidence="10">The sequence shown here is derived from an EMBL/GenBank/DDBJ whole genome shotgun (WGS) entry which is preliminary data.</text>
</comment>
<keyword evidence="3" id="KW-0808">Transferase</keyword>
<dbReference type="SMART" id="SM00827">
    <property type="entry name" value="PKS_AT"/>
    <property type="match status" value="1"/>
</dbReference>
<dbReference type="Pfam" id="PF14765">
    <property type="entry name" value="PS-DH"/>
    <property type="match status" value="1"/>
</dbReference>
<name>A0ABR1RZ51_9PEZI</name>
<evidence type="ECO:0000313" key="11">
    <source>
        <dbReference type="Proteomes" id="UP001396898"/>
    </source>
</evidence>
<gene>
    <name evidence="10" type="ORF">PG991_007085</name>
</gene>
<evidence type="ECO:0000256" key="2">
    <source>
        <dbReference type="ARBA" id="ARBA00022553"/>
    </source>
</evidence>
<protein>
    <submittedName>
        <fullName evidence="10">Polyketide synthase</fullName>
    </submittedName>
</protein>
<evidence type="ECO:0000256" key="4">
    <source>
        <dbReference type="ARBA" id="ARBA00023002"/>
    </source>
</evidence>
<dbReference type="Gene3D" id="3.40.47.10">
    <property type="match status" value="2"/>
</dbReference>
<dbReference type="InterPro" id="IPR036736">
    <property type="entry name" value="ACP-like_sf"/>
</dbReference>
<dbReference type="Pfam" id="PF00109">
    <property type="entry name" value="ketoacyl-synt"/>
    <property type="match status" value="1"/>
</dbReference>
<evidence type="ECO:0000313" key="10">
    <source>
        <dbReference type="EMBL" id="KAK8023204.1"/>
    </source>
</evidence>
<dbReference type="InterPro" id="IPR056501">
    <property type="entry name" value="NAD-bd_HRPKS_sdrA"/>
</dbReference>
<dbReference type="SUPFAM" id="SSF52151">
    <property type="entry name" value="FabD/lysophospholipase-like"/>
    <property type="match status" value="1"/>
</dbReference>
<sequence length="1884" mass="204709">MPSSTPISDVPIAVVGLACRFPGDASTATKFWDLLKSGKDAYSPTSTRWNPDGFYHPQTSRLNTIPTRGGHFLQQDPYVFDAAFFNITAAEAVALDPKQRITMEVAYEAFENAGIPEGRSKAFDESAQGYGRGEGCGILILKRLDKAIQDGDSVRAIIRATGANSDGWTQGVTMPSMDAQAALIKYVYESNGLDFASTQYVEAHGTGTKAGDPIEAEAIYRTIGQGASPKRKLWIGSVKPNIGHLEATAGVAGIIKGILALEHGLIPPNLHFTRANPAIPFEEWNMAVPTKLTPWPVARNKRMSVSGFGMGGTNGHVVLEAFDPSRFATPIGGNSAKGTMPLSLRPGRSAARSRLFVFSSHDQAGFRRNAAALIEHLDALGPAAASPEYLANLAHTLAGAKSRLAWKATCVADGVAELRDYLATRPGEGASPEGGGSHSTGPPRIGLVFTGQGAQWARMGVELLERPVFADSVAQSADILRKLGCLWDPVEELRKPEADSELGRPEMSQTICSMLQIALVDELQAGEIAAAYAAGALSRHDAVAAAYFRGVASTALRTEAPELRGGMMAVGCSRDEADEVIAQVKLDGGRANVACVNSPSSVTLSGDVAALEQLRTVFEERKIFARRLKVEMAYHSVHMNKVFGIYSAAIANLQPTIPQDARHHPVMISSVTGHQVEPELLGPYYWVRNLVSPVLFSDAVKEMVCPEADDSDASNDGTTVDLLIEVGPHSALGGPVEQILNHHGIENVNYKSMLTRGKNSLDTVLALVADLFMAGVPLDLARANGDLNARFLTDLPPYQFNHSRRFRHETRIQRELVNRQVPQKSIIGSQVPMMDETQHVWRNLLRLEDEPWVRGHMVGGTVLFPAAGFLAMRISSRSRESEDARDEQDQLSEYHRQVQECTTHCTKEEFCNQFEKTGWKYGDIFQGLDNVHLGDGKMTYDLTLFDMGETFSKGQPERPFLINVPALDAVFQACLGTTYRKGRFVFDRPLLPTYFGELEISLDFPSDPGAVLRGMSTARKQIFNEVSTNIATFDDTLSRVYLSAKDFRVSELSGDSEDQVARQAQGHPADITSETHWNYALELLKPDELGALVSAISPEKRLVELVRIYLHQNPAANVLELVPSLEALSNTSLYLLPKGTIHSSQVKYAVESKTGAAADSGTVDKNMEGEVVLLDLSETKLPDGIPPPDLVVVGQPADAFHNVEKAMAHLAQLSKPDGAVLLTIDKNMKEATDASLESKGFRLITDVVHQERLVALYKRLNPEHTNGVVKGDLTIITPRKQSSVVQSFSRSLQEALEDQGHGSSVMSWTELSAGGLNSDKLEGRTFISLLELDQPFLDEMAEEDFHHLRRLVLGCERILWLVCGDHPAMSLVDGLARTLRTEVAGTRFQILHLEGDETAARHGPVAAARILTSHTRDDEFRERNGLLQVSRIFNSHEGNEAVRSALEDSVQVQSLTGPGTPPLRLKIGGPGLLDTLTFVNDDRMEGALGEKEIEVEVKATGVNFKDIMASMGLVEVSLIGHEASGVVVNVGREASSRFQPGDRVTMLRDGMHATRIRIDHRLAVPIPDSMPFKEAAALPMVHVTAYHALVNVAKVYRADVADEASFREAMRQCEHDLPPVRGVLQMAMVLRDVVFEKMEHGAWAEPLRPKAQYAAGNTYQDALAHYRRARGLRAVAVDLGIMRDVGVLAEQGVVGQHLQLEEALGIREPAFRALIKSLIRRQQQQDGAPCPAQVTVGLGTADILAAHGLPPPDHFQNDARFGPLAILTSAGGQAASGSDPAAAATVSLSSRLAQAADREQAVAWIAEGLVAKVADILQVPASEVDPARPMYRYGVDSLVALEVRNWIAREMKANMALLEILAAVPMDVFAAKIAEKSKLVADLE</sequence>
<feature type="region of interest" description="C-terminal hotdog fold" evidence="6">
    <location>
        <begin position="984"/>
        <end position="1152"/>
    </location>
</feature>
<dbReference type="InterPro" id="IPR057326">
    <property type="entry name" value="KR_dom"/>
</dbReference>
<dbReference type="Pfam" id="PF08659">
    <property type="entry name" value="KR"/>
    <property type="match status" value="1"/>
</dbReference>
<dbReference type="InterPro" id="IPR049552">
    <property type="entry name" value="PKS_DH_N"/>
</dbReference>
<dbReference type="SUPFAM" id="SSF51735">
    <property type="entry name" value="NAD(P)-binding Rossmann-fold domains"/>
    <property type="match status" value="1"/>
</dbReference>
<dbReference type="Pfam" id="PF23297">
    <property type="entry name" value="ACP_SdgA_C"/>
    <property type="match status" value="1"/>
</dbReference>
<dbReference type="Gene3D" id="3.30.70.3290">
    <property type="match status" value="1"/>
</dbReference>
<dbReference type="InterPro" id="IPR013154">
    <property type="entry name" value="ADH-like_N"/>
</dbReference>
<dbReference type="InterPro" id="IPR009081">
    <property type="entry name" value="PP-bd_ACP"/>
</dbReference>
<dbReference type="Gene3D" id="3.10.129.110">
    <property type="entry name" value="Polyketide synthase dehydratase"/>
    <property type="match status" value="2"/>
</dbReference>
<dbReference type="InterPro" id="IPR032821">
    <property type="entry name" value="PKS_assoc"/>
</dbReference>
<dbReference type="Gene3D" id="3.40.50.720">
    <property type="entry name" value="NAD(P)-binding Rossmann-like Domain"/>
    <property type="match status" value="1"/>
</dbReference>
<dbReference type="PROSITE" id="PS50075">
    <property type="entry name" value="CARRIER"/>
    <property type="match status" value="1"/>
</dbReference>
<evidence type="ECO:0000256" key="5">
    <source>
        <dbReference type="ARBA" id="ARBA00023268"/>
    </source>
</evidence>
<dbReference type="Pfam" id="PF02801">
    <property type="entry name" value="Ketoacyl-synt_C"/>
    <property type="match status" value="1"/>
</dbReference>
<dbReference type="Pfam" id="PF21089">
    <property type="entry name" value="PKS_DH_N"/>
    <property type="match status" value="1"/>
</dbReference>
<dbReference type="InterPro" id="IPR002328">
    <property type="entry name" value="ADH_Zn_CS"/>
</dbReference>
<feature type="domain" description="Carrier" evidence="7">
    <location>
        <begin position="1800"/>
        <end position="1877"/>
    </location>
</feature>
<dbReference type="InterPro" id="IPR014043">
    <property type="entry name" value="Acyl_transferase_dom"/>
</dbReference>
<dbReference type="Pfam" id="PF23114">
    <property type="entry name" value="NAD-bd_HRPKS_sdrA"/>
    <property type="match status" value="1"/>
</dbReference>
<dbReference type="InterPro" id="IPR050091">
    <property type="entry name" value="PKS_NRPS_Biosynth_Enz"/>
</dbReference>
<keyword evidence="4" id="KW-0560">Oxidoreductase</keyword>
<evidence type="ECO:0000259" key="9">
    <source>
        <dbReference type="PROSITE" id="PS52019"/>
    </source>
</evidence>
<dbReference type="InterPro" id="IPR001227">
    <property type="entry name" value="Ac_transferase_dom_sf"/>
</dbReference>
<feature type="domain" description="PKS/mFAS DH" evidence="9">
    <location>
        <begin position="824"/>
        <end position="1152"/>
    </location>
</feature>
<dbReference type="Pfam" id="PF08240">
    <property type="entry name" value="ADH_N"/>
    <property type="match status" value="1"/>
</dbReference>
<dbReference type="SMART" id="SM00823">
    <property type="entry name" value="PKS_PP"/>
    <property type="match status" value="1"/>
</dbReference>
<proteinExistence type="predicted"/>
<dbReference type="Pfam" id="PF16197">
    <property type="entry name" value="KAsynt_C_assoc"/>
    <property type="match status" value="1"/>
</dbReference>
<evidence type="ECO:0000256" key="3">
    <source>
        <dbReference type="ARBA" id="ARBA00022679"/>
    </source>
</evidence>
<dbReference type="InterPro" id="IPR013968">
    <property type="entry name" value="PKS_KR"/>
</dbReference>
<dbReference type="InterPro" id="IPR020843">
    <property type="entry name" value="ER"/>
</dbReference>
<dbReference type="PROSITE" id="PS00059">
    <property type="entry name" value="ADH_ZINC"/>
    <property type="match status" value="1"/>
</dbReference>
<keyword evidence="1" id="KW-0596">Phosphopantetheine</keyword>
<dbReference type="SUPFAM" id="SSF50129">
    <property type="entry name" value="GroES-like"/>
    <property type="match status" value="1"/>
</dbReference>
<dbReference type="PROSITE" id="PS00012">
    <property type="entry name" value="PHOSPHOPANTETHEINE"/>
    <property type="match status" value="1"/>
</dbReference>
<organism evidence="10 11">
    <name type="scientific">Apiospora marii</name>
    <dbReference type="NCBI Taxonomy" id="335849"/>
    <lineage>
        <taxon>Eukaryota</taxon>
        <taxon>Fungi</taxon>
        <taxon>Dikarya</taxon>
        <taxon>Ascomycota</taxon>
        <taxon>Pezizomycotina</taxon>
        <taxon>Sordariomycetes</taxon>
        <taxon>Xylariomycetidae</taxon>
        <taxon>Amphisphaeriales</taxon>
        <taxon>Apiosporaceae</taxon>
        <taxon>Apiospora</taxon>
    </lineage>
</organism>
<dbReference type="Pfam" id="PF00698">
    <property type="entry name" value="Acyl_transf_1"/>
    <property type="match status" value="1"/>
</dbReference>
<dbReference type="InterPro" id="IPR006162">
    <property type="entry name" value="Ppantetheine_attach_site"/>
</dbReference>
<dbReference type="InterPro" id="IPR014031">
    <property type="entry name" value="Ketoacyl_synth_C"/>
</dbReference>
<dbReference type="EMBL" id="JAQQWI010000009">
    <property type="protein sequence ID" value="KAK8023204.1"/>
    <property type="molecule type" value="Genomic_DNA"/>
</dbReference>
<dbReference type="InterPro" id="IPR016036">
    <property type="entry name" value="Malonyl_transacylase_ACP-bd"/>
</dbReference>
<feature type="active site" description="Proton donor; for dehydratase activity" evidence="6">
    <location>
        <position position="1055"/>
    </location>
</feature>
<dbReference type="Proteomes" id="UP001396898">
    <property type="component" value="Unassembled WGS sequence"/>
</dbReference>
<dbReference type="InterPro" id="IPR016035">
    <property type="entry name" value="Acyl_Trfase/lysoPLipase"/>
</dbReference>
<dbReference type="InterPro" id="IPR011032">
    <property type="entry name" value="GroES-like_sf"/>
</dbReference>